<dbReference type="InterPro" id="IPR005511">
    <property type="entry name" value="SMP-30"/>
</dbReference>
<keyword evidence="4" id="KW-1185">Reference proteome</keyword>
<evidence type="ECO:0000259" key="2">
    <source>
        <dbReference type="Pfam" id="PF08450"/>
    </source>
</evidence>
<keyword evidence="1" id="KW-0378">Hydrolase</keyword>
<dbReference type="RefSeq" id="WP_258548034.1">
    <property type="nucleotide sequence ID" value="NZ_JARSBO010000001.1"/>
</dbReference>
<dbReference type="InterPro" id="IPR013658">
    <property type="entry name" value="SGL"/>
</dbReference>
<dbReference type="PANTHER" id="PTHR47572:SF4">
    <property type="entry name" value="LACTONASE DRP35"/>
    <property type="match status" value="1"/>
</dbReference>
<dbReference type="Proteomes" id="UP001529180">
    <property type="component" value="Unassembled WGS sequence"/>
</dbReference>
<feature type="domain" description="SMP-30/Gluconolactonase/LRE-like region" evidence="2">
    <location>
        <begin position="53"/>
        <end position="308"/>
    </location>
</feature>
<gene>
    <name evidence="3" type="ORF">P7680_02545</name>
</gene>
<organism evidence="3 4">
    <name type="scientific">Thalassospira aquimaris</name>
    <dbReference type="NCBI Taxonomy" id="3037796"/>
    <lineage>
        <taxon>Bacteria</taxon>
        <taxon>Pseudomonadati</taxon>
        <taxon>Pseudomonadota</taxon>
        <taxon>Alphaproteobacteria</taxon>
        <taxon>Rhodospirillales</taxon>
        <taxon>Thalassospiraceae</taxon>
        <taxon>Thalassospira</taxon>
    </lineage>
</organism>
<name>A0ABT6G742_9PROT</name>
<accession>A0ABT6G742</accession>
<dbReference type="InterPro" id="IPR011042">
    <property type="entry name" value="6-blade_b-propeller_TolB-like"/>
</dbReference>
<evidence type="ECO:0000313" key="4">
    <source>
        <dbReference type="Proteomes" id="UP001529180"/>
    </source>
</evidence>
<evidence type="ECO:0000256" key="1">
    <source>
        <dbReference type="ARBA" id="ARBA00022801"/>
    </source>
</evidence>
<comment type="caution">
    <text evidence="3">The sequence shown here is derived from an EMBL/GenBank/DDBJ whole genome shotgun (WGS) entry which is preliminary data.</text>
</comment>
<reference evidence="3 4" key="1">
    <citation type="submission" date="2023-03" db="EMBL/GenBank/DDBJ databases">
        <title>Strain FZY0004 represents a novel species in the genus Thalassospira isolated from seawater.</title>
        <authorList>
            <person name="Fu Z.-Y."/>
        </authorList>
    </citation>
    <scope>NUCLEOTIDE SEQUENCE [LARGE SCALE GENOMIC DNA]</scope>
    <source>
        <strain evidence="3 4">FZY0004</strain>
    </source>
</reference>
<protein>
    <submittedName>
        <fullName evidence="3">SMP-30/gluconolactonase/LRE family protein</fullName>
    </submittedName>
</protein>
<dbReference type="PANTHER" id="PTHR47572">
    <property type="entry name" value="LIPOPROTEIN-RELATED"/>
    <property type="match status" value="1"/>
</dbReference>
<dbReference type="PRINTS" id="PR01790">
    <property type="entry name" value="SMP30FAMILY"/>
</dbReference>
<dbReference type="Gene3D" id="2.120.10.30">
    <property type="entry name" value="TolB, C-terminal domain"/>
    <property type="match status" value="1"/>
</dbReference>
<dbReference type="InterPro" id="IPR051262">
    <property type="entry name" value="SMP-30/CGR1_Lactonase"/>
</dbReference>
<dbReference type="SUPFAM" id="SSF63829">
    <property type="entry name" value="Calcium-dependent phosphotriesterase"/>
    <property type="match status" value="1"/>
</dbReference>
<dbReference type="EMBL" id="JARSBO010000001">
    <property type="protein sequence ID" value="MDG4717856.1"/>
    <property type="molecule type" value="Genomic_DNA"/>
</dbReference>
<sequence>MNLAKECLLASSAADKFGDVIGMFEPYQVLDCRFRDLVLANVRLRKLSGGHLWTEGPVWFPAHQCLLFSDIPNQRIYRWMCDGSVNVFRDRSDFANGNTVDRLGRLITCQHGTRSVTRTEHNGEITTLVAEFQGNRLNSPNDVIAKTDGTIWFTDPTYGILSDYEGYKATPEQEYNNVFCLDPETGIVTSVARDFTQPNGLAFSNDEKLLYIAESGSSHDDKIPSVIRVYDVTGENRLENGRDFARIDDGLPDGLRVDCYGNIWCSAKDGVHCFAADGTLLGKIFVPETVSNLTFGGARGNELLITATTSLYAIHVNSHVMFR</sequence>
<dbReference type="Pfam" id="PF08450">
    <property type="entry name" value="SGL"/>
    <property type="match status" value="1"/>
</dbReference>
<evidence type="ECO:0000313" key="3">
    <source>
        <dbReference type="EMBL" id="MDG4717856.1"/>
    </source>
</evidence>
<proteinExistence type="predicted"/>